<comment type="similarity">
    <text evidence="1 12 13 14">Belongs to the NDK family.</text>
</comment>
<keyword evidence="6 12" id="KW-0479">Metal-binding</keyword>
<keyword evidence="10 12" id="KW-0460">Magnesium</keyword>
<comment type="subunit">
    <text evidence="12">Homotetramer.</text>
</comment>
<dbReference type="FunFam" id="3.30.70.141:FF:000003">
    <property type="entry name" value="Nucleoside diphosphate kinase"/>
    <property type="match status" value="1"/>
</dbReference>
<dbReference type="GO" id="GO:0005737">
    <property type="term" value="C:cytoplasm"/>
    <property type="evidence" value="ECO:0007669"/>
    <property type="project" value="UniProtKB-SubCell"/>
</dbReference>
<dbReference type="GO" id="GO:0006241">
    <property type="term" value="P:CTP biosynthetic process"/>
    <property type="evidence" value="ECO:0007669"/>
    <property type="project" value="UniProtKB-UniRule"/>
</dbReference>
<keyword evidence="8 12" id="KW-0418">Kinase</keyword>
<proteinExistence type="inferred from homology"/>
<feature type="binding site" evidence="12 13">
    <location>
        <position position="22"/>
    </location>
    <ligand>
        <name>ATP</name>
        <dbReference type="ChEBI" id="CHEBI:30616"/>
    </ligand>
</feature>
<feature type="domain" description="Nucleoside diphosphate kinase-like" evidence="15">
    <location>
        <begin position="14"/>
        <end position="151"/>
    </location>
</feature>
<dbReference type="PANTHER" id="PTHR46161:SF3">
    <property type="entry name" value="NUCLEOSIDE DIPHOSPHATE KINASE DDB_G0292928-RELATED"/>
    <property type="match status" value="1"/>
</dbReference>
<evidence type="ECO:0000256" key="9">
    <source>
        <dbReference type="ARBA" id="ARBA00022840"/>
    </source>
</evidence>
<sequence length="152" mass="17155">MVKLIFKEDNLSMKDRTFGIIKPDAVSKNLIGAVLKRIEDEGLKIVAMKMIRMTKAQAKGFYKVHEGKPFYESVTDFMSSGPCVVMVLEGDDAVKKYRAIMGATNYKEAKEGTIRHIYATDIEKNIVHGSDSRENAEFEIGYFFNALEMKGD</sequence>
<dbReference type="InterPro" id="IPR001564">
    <property type="entry name" value="Nucleoside_diP_kinase"/>
</dbReference>
<evidence type="ECO:0000256" key="7">
    <source>
        <dbReference type="ARBA" id="ARBA00022741"/>
    </source>
</evidence>
<feature type="active site" description="Pros-phosphohistidine intermediate" evidence="12 13">
    <location>
        <position position="128"/>
    </location>
</feature>
<dbReference type="PANTHER" id="PTHR46161">
    <property type="entry name" value="NUCLEOSIDE DIPHOSPHATE KINASE"/>
    <property type="match status" value="1"/>
</dbReference>
<feature type="binding site" evidence="12 13">
    <location>
        <position position="104"/>
    </location>
    <ligand>
        <name>ATP</name>
        <dbReference type="ChEBI" id="CHEBI:30616"/>
    </ligand>
</feature>
<evidence type="ECO:0000259" key="15">
    <source>
        <dbReference type="SMART" id="SM00562"/>
    </source>
</evidence>
<evidence type="ECO:0000256" key="1">
    <source>
        <dbReference type="ARBA" id="ARBA00008142"/>
    </source>
</evidence>
<keyword evidence="7 12" id="KW-0547">Nucleotide-binding</keyword>
<comment type="catalytic activity">
    <reaction evidence="12">
        <text>a ribonucleoside 5'-diphosphate + ATP = a ribonucleoside 5'-triphosphate + ADP</text>
        <dbReference type="Rhea" id="RHEA:18113"/>
        <dbReference type="ChEBI" id="CHEBI:30616"/>
        <dbReference type="ChEBI" id="CHEBI:57930"/>
        <dbReference type="ChEBI" id="CHEBI:61557"/>
        <dbReference type="ChEBI" id="CHEBI:456216"/>
        <dbReference type="EC" id="2.7.4.6"/>
    </reaction>
</comment>
<evidence type="ECO:0000256" key="11">
    <source>
        <dbReference type="ARBA" id="ARBA00023080"/>
    </source>
</evidence>
<dbReference type="GO" id="GO:0004519">
    <property type="term" value="F:endonuclease activity"/>
    <property type="evidence" value="ECO:0007669"/>
    <property type="project" value="UniProtKB-KW"/>
</dbReference>
<keyword evidence="9 12" id="KW-0067">ATP-binding</keyword>
<comment type="subcellular location">
    <subcellularLocation>
        <location evidence="12">Cytoplasm</location>
    </subcellularLocation>
</comment>
<keyword evidence="12" id="KW-0963">Cytoplasm</keyword>
<keyword evidence="11 12" id="KW-0546">Nucleotide metabolism</keyword>
<dbReference type="EC" id="2.7.4.6" evidence="2 12"/>
<evidence type="ECO:0000313" key="16">
    <source>
        <dbReference type="EMBL" id="SPD72301.1"/>
    </source>
</evidence>
<dbReference type="Pfam" id="PF00334">
    <property type="entry name" value="NDK"/>
    <property type="match status" value="1"/>
</dbReference>
<dbReference type="PROSITE" id="PS51374">
    <property type="entry name" value="NDPK_LIKE"/>
    <property type="match status" value="1"/>
</dbReference>
<dbReference type="HAMAP" id="MF_00451">
    <property type="entry name" value="NDP_kinase"/>
    <property type="match status" value="1"/>
</dbReference>
<dbReference type="Gene3D" id="3.30.70.141">
    <property type="entry name" value="Nucleoside diphosphate kinase-like domain"/>
    <property type="match status" value="1"/>
</dbReference>
<dbReference type="InterPro" id="IPR034907">
    <property type="entry name" value="NDK-like_dom"/>
</dbReference>
<evidence type="ECO:0000256" key="13">
    <source>
        <dbReference type="PROSITE-ProRule" id="PRU00706"/>
    </source>
</evidence>
<dbReference type="NCBIfam" id="NF001908">
    <property type="entry name" value="PRK00668.1"/>
    <property type="match status" value="1"/>
</dbReference>
<evidence type="ECO:0000256" key="4">
    <source>
        <dbReference type="ARBA" id="ARBA00022553"/>
    </source>
</evidence>
<dbReference type="InterPro" id="IPR036850">
    <property type="entry name" value="NDK-like_dom_sf"/>
</dbReference>
<dbReference type="SMART" id="SM00562">
    <property type="entry name" value="NDK"/>
    <property type="match status" value="1"/>
</dbReference>
<evidence type="ECO:0000256" key="2">
    <source>
        <dbReference type="ARBA" id="ARBA00012966"/>
    </source>
</evidence>
<comment type="cofactor">
    <cofactor evidence="12">
        <name>Mg(2+)</name>
        <dbReference type="ChEBI" id="CHEBI:18420"/>
    </cofactor>
</comment>
<dbReference type="GO" id="GO:0006183">
    <property type="term" value="P:GTP biosynthetic process"/>
    <property type="evidence" value="ECO:0007669"/>
    <property type="project" value="UniProtKB-UniRule"/>
</dbReference>
<keyword evidence="5 12" id="KW-0808">Transferase</keyword>
<dbReference type="GO" id="GO:0004550">
    <property type="term" value="F:nucleoside diphosphate kinase activity"/>
    <property type="evidence" value="ECO:0007669"/>
    <property type="project" value="UniProtKB-UniRule"/>
</dbReference>
<comment type="catalytic activity">
    <reaction evidence="12">
        <text>a 2'-deoxyribonucleoside 5'-diphosphate + ATP = a 2'-deoxyribonucleoside 5'-triphosphate + ADP</text>
        <dbReference type="Rhea" id="RHEA:44640"/>
        <dbReference type="ChEBI" id="CHEBI:30616"/>
        <dbReference type="ChEBI" id="CHEBI:61560"/>
        <dbReference type="ChEBI" id="CHEBI:73316"/>
        <dbReference type="ChEBI" id="CHEBI:456216"/>
        <dbReference type="EC" id="2.7.4.6"/>
    </reaction>
</comment>
<feature type="binding site" evidence="12 13">
    <location>
        <position position="115"/>
    </location>
    <ligand>
        <name>ATP</name>
        <dbReference type="ChEBI" id="CHEBI:30616"/>
    </ligand>
</feature>
<evidence type="ECO:0000256" key="14">
    <source>
        <dbReference type="RuleBase" id="RU004011"/>
    </source>
</evidence>
<evidence type="ECO:0000256" key="10">
    <source>
        <dbReference type="ARBA" id="ARBA00022842"/>
    </source>
</evidence>
<evidence type="ECO:0000256" key="6">
    <source>
        <dbReference type="ARBA" id="ARBA00022723"/>
    </source>
</evidence>
<protein>
    <recommendedName>
        <fullName evidence="3 12">Nucleoside diphosphate kinase</fullName>
        <shortName evidence="12">NDK</shortName>
        <shortName evidence="12">NDP kinase</shortName>
        <ecNumber evidence="2 12">2.7.4.6</ecNumber>
    </recommendedName>
    <alternativeName>
        <fullName evidence="12">Nucleoside-2-P kinase</fullName>
    </alternativeName>
</protein>
<dbReference type="CDD" id="cd04413">
    <property type="entry name" value="NDPk_I"/>
    <property type="match status" value="1"/>
</dbReference>
<evidence type="ECO:0000256" key="5">
    <source>
        <dbReference type="ARBA" id="ARBA00022679"/>
    </source>
</evidence>
<dbReference type="GO" id="GO:0046872">
    <property type="term" value="F:metal ion binding"/>
    <property type="evidence" value="ECO:0007669"/>
    <property type="project" value="UniProtKB-KW"/>
</dbReference>
<dbReference type="PRINTS" id="PR01243">
    <property type="entry name" value="NUCDPKINASE"/>
</dbReference>
<evidence type="ECO:0000256" key="12">
    <source>
        <dbReference type="HAMAP-Rule" id="MF_00451"/>
    </source>
</evidence>
<evidence type="ECO:0000256" key="8">
    <source>
        <dbReference type="ARBA" id="ARBA00022777"/>
    </source>
</evidence>
<keyword evidence="16" id="KW-0255">Endonuclease</keyword>
<accession>A0A445MSD2</accession>
<dbReference type="EMBL" id="OJIN01000033">
    <property type="protein sequence ID" value="SPD72301.1"/>
    <property type="molecule type" value="Genomic_DNA"/>
</dbReference>
<dbReference type="AlphaFoldDB" id="A0A445MSD2"/>
<evidence type="ECO:0000256" key="3">
    <source>
        <dbReference type="ARBA" id="ARBA00017632"/>
    </source>
</evidence>
<dbReference type="GO" id="GO:0006228">
    <property type="term" value="P:UTP biosynthetic process"/>
    <property type="evidence" value="ECO:0007669"/>
    <property type="project" value="UniProtKB-UniRule"/>
</dbReference>
<dbReference type="SUPFAM" id="SSF54919">
    <property type="entry name" value="Nucleoside diphosphate kinase, NDK"/>
    <property type="match status" value="1"/>
</dbReference>
<feature type="binding site" evidence="12 13">
    <location>
        <position position="70"/>
    </location>
    <ligand>
        <name>ATP</name>
        <dbReference type="ChEBI" id="CHEBI:30616"/>
    </ligand>
</feature>
<reference evidence="16" key="1">
    <citation type="submission" date="2018-01" db="EMBL/GenBank/DDBJ databases">
        <authorList>
            <person name="Regsiter A."/>
            <person name="William W."/>
        </authorList>
    </citation>
    <scope>NUCLEOTIDE SEQUENCE</scope>
    <source>
        <strain evidence="16">TRIP AH-1</strain>
    </source>
</reference>
<feature type="binding site" evidence="12 13">
    <location>
        <position position="98"/>
    </location>
    <ligand>
        <name>ATP</name>
        <dbReference type="ChEBI" id="CHEBI:30616"/>
    </ligand>
</feature>
<feature type="binding site" evidence="12 13">
    <location>
        <position position="125"/>
    </location>
    <ligand>
        <name>ATP</name>
        <dbReference type="ChEBI" id="CHEBI:30616"/>
    </ligand>
</feature>
<keyword evidence="16" id="KW-0378">Hydrolase</keyword>
<gene>
    <name evidence="12 16" type="primary">ndk</name>
    <name evidence="16" type="ORF">PITCH_A1280047</name>
</gene>
<keyword evidence="16" id="KW-0540">Nuclease</keyword>
<name>A0A445MSD2_9BACT</name>
<organism evidence="16">
    <name type="scientific">uncultured Desulfobacterium sp</name>
    <dbReference type="NCBI Taxonomy" id="201089"/>
    <lineage>
        <taxon>Bacteria</taxon>
        <taxon>Pseudomonadati</taxon>
        <taxon>Thermodesulfobacteriota</taxon>
        <taxon>Desulfobacteria</taxon>
        <taxon>Desulfobacterales</taxon>
        <taxon>Desulfobacteriaceae</taxon>
        <taxon>Desulfobacterium</taxon>
        <taxon>environmental samples</taxon>
    </lineage>
</organism>
<comment type="function">
    <text evidence="12">Major role in the synthesis of nucleoside triphosphates other than ATP. The ATP gamma phosphate is transferred to the NDP beta phosphate via a ping-pong mechanism, using a phosphorylated active-site intermediate.</text>
</comment>
<keyword evidence="4 12" id="KW-0597">Phosphoprotein</keyword>
<dbReference type="GO" id="GO:0005524">
    <property type="term" value="F:ATP binding"/>
    <property type="evidence" value="ECO:0007669"/>
    <property type="project" value="UniProtKB-UniRule"/>
</dbReference>